<evidence type="ECO:0000259" key="9">
    <source>
        <dbReference type="PROSITE" id="PS50109"/>
    </source>
</evidence>
<dbReference type="PRINTS" id="PR00344">
    <property type="entry name" value="BCTRLSENSOR"/>
</dbReference>
<dbReference type="GO" id="GO:0005886">
    <property type="term" value="C:plasma membrane"/>
    <property type="evidence" value="ECO:0007669"/>
    <property type="project" value="TreeGrafter"/>
</dbReference>
<dbReference type="InterPro" id="IPR003594">
    <property type="entry name" value="HATPase_dom"/>
</dbReference>
<evidence type="ECO:0000256" key="1">
    <source>
        <dbReference type="ARBA" id="ARBA00000085"/>
    </source>
</evidence>
<dbReference type="FunFam" id="1.10.287.130:FF:000001">
    <property type="entry name" value="Two-component sensor histidine kinase"/>
    <property type="match status" value="1"/>
</dbReference>
<evidence type="ECO:0000256" key="7">
    <source>
        <dbReference type="ARBA" id="ARBA00023136"/>
    </source>
</evidence>
<dbReference type="GO" id="GO:0004721">
    <property type="term" value="F:phosphoprotein phosphatase activity"/>
    <property type="evidence" value="ECO:0007669"/>
    <property type="project" value="TreeGrafter"/>
</dbReference>
<dbReference type="SMART" id="SM00388">
    <property type="entry name" value="HisKA"/>
    <property type="match status" value="1"/>
</dbReference>
<reference evidence="10 11" key="1">
    <citation type="submission" date="2020-04" db="EMBL/GenBank/DDBJ databases">
        <authorList>
            <person name="Zheng R.K."/>
            <person name="Sun C.M."/>
        </authorList>
    </citation>
    <scope>NUCLEOTIDE SEQUENCE [LARGE SCALE GENOMIC DNA]</scope>
    <source>
        <strain evidence="11">zrk29</strain>
    </source>
</reference>
<evidence type="ECO:0000313" key="10">
    <source>
        <dbReference type="EMBL" id="QLY39743.1"/>
    </source>
</evidence>
<dbReference type="EC" id="2.7.13.3" evidence="2"/>
<dbReference type="PROSITE" id="PS50109">
    <property type="entry name" value="HIS_KIN"/>
    <property type="match status" value="1"/>
</dbReference>
<dbReference type="PANTHER" id="PTHR45453:SF1">
    <property type="entry name" value="PHOSPHATE REGULON SENSOR PROTEIN PHOR"/>
    <property type="match status" value="1"/>
</dbReference>
<dbReference type="GO" id="GO:0016036">
    <property type="term" value="P:cellular response to phosphate starvation"/>
    <property type="evidence" value="ECO:0007669"/>
    <property type="project" value="TreeGrafter"/>
</dbReference>
<dbReference type="SMART" id="SM00387">
    <property type="entry name" value="HATPase_c"/>
    <property type="match status" value="1"/>
</dbReference>
<dbReference type="InterPro" id="IPR050351">
    <property type="entry name" value="BphY/WalK/GraS-like"/>
</dbReference>
<dbReference type="Pfam" id="PF02518">
    <property type="entry name" value="HATPase_c"/>
    <property type="match status" value="1"/>
</dbReference>
<sequence length="566" mass="65494">MRRKINFEFVLMILIAIVIFIIGASLIARNSLNNLTELNLNHYQDMLEIEANQNSDYQSIIDKYESLNQYLRISFIDENGVVLADSLATNLDNHINRPEIQNIGEVSIRYSDTLKIDMMYLANQLDNGDYLRLAIPSASILQFLNDFIGLAIVVGIIIIVLSIMLTSVLIKQSLKPLKDILLILEDINEGQYREILPLEKYDEINGFIQEINKISASISNNISSLKSEKSKTDFLLEHMNQGLCVLNKQKQIILLNHHLKELYNFNINLNMHKDYRFLFRDELVQKAIEKAFENKEDSQIITQIKDAFYNVSISYRKTHWTNESSVIIIYNDVSNMKEIEILKRDFFVNASHELKSPLTSIIGSADLILQDMIKDEATQKDLIERIHNEAVRMNLLVMDMLMLSEVENKLTQDKMSTIDLDKLVDDVLTNLSYDIDKQNIEIHRNIQVKTYQMNEEDLFQLIKNLVENAVKYNKDNGHVWIDIFEENDYINILIKDDGIGIAKEEQTRIFERFYRVDKARSKMIGGTGLGLSIVKHILINYHGHYQIKSQVSQGTSINIQLPLIKK</sequence>
<evidence type="ECO:0000256" key="6">
    <source>
        <dbReference type="ARBA" id="ARBA00023012"/>
    </source>
</evidence>
<keyword evidence="3" id="KW-0597">Phosphoprotein</keyword>
<dbReference type="InterPro" id="IPR036097">
    <property type="entry name" value="HisK_dim/P_sf"/>
</dbReference>
<dbReference type="InterPro" id="IPR004358">
    <property type="entry name" value="Sig_transdc_His_kin-like_C"/>
</dbReference>
<keyword evidence="4" id="KW-0808">Transferase</keyword>
<dbReference type="CDD" id="cd00075">
    <property type="entry name" value="HATPase"/>
    <property type="match status" value="1"/>
</dbReference>
<keyword evidence="11" id="KW-1185">Reference proteome</keyword>
<dbReference type="Gene3D" id="1.10.287.130">
    <property type="match status" value="1"/>
</dbReference>
<dbReference type="CDD" id="cd00082">
    <property type="entry name" value="HisKA"/>
    <property type="match status" value="1"/>
</dbReference>
<organism evidence="10 11">
    <name type="scientific">Hujiaoplasma nucleasis</name>
    <dbReference type="NCBI Taxonomy" id="2725268"/>
    <lineage>
        <taxon>Bacteria</taxon>
        <taxon>Bacillati</taxon>
        <taxon>Mycoplasmatota</taxon>
        <taxon>Mollicutes</taxon>
        <taxon>Candidatus Izemoplasmatales</taxon>
        <taxon>Hujiaoplasmataceae</taxon>
        <taxon>Hujiaoplasma</taxon>
    </lineage>
</organism>
<keyword evidence="8" id="KW-0812">Transmembrane</keyword>
<dbReference type="FunFam" id="3.30.565.10:FF:000006">
    <property type="entry name" value="Sensor histidine kinase WalK"/>
    <property type="match status" value="1"/>
</dbReference>
<dbReference type="Gene3D" id="3.30.565.10">
    <property type="entry name" value="Histidine kinase-like ATPase, C-terminal domain"/>
    <property type="match status" value="1"/>
</dbReference>
<dbReference type="PANTHER" id="PTHR45453">
    <property type="entry name" value="PHOSPHATE REGULON SENSOR PROTEIN PHOR"/>
    <property type="match status" value="1"/>
</dbReference>
<dbReference type="Proteomes" id="UP000512167">
    <property type="component" value="Chromosome"/>
</dbReference>
<feature type="domain" description="Histidine kinase" evidence="9">
    <location>
        <begin position="349"/>
        <end position="565"/>
    </location>
</feature>
<gene>
    <name evidence="10" type="ORF">HF295_02255</name>
</gene>
<comment type="catalytic activity">
    <reaction evidence="1">
        <text>ATP + protein L-histidine = ADP + protein N-phospho-L-histidine.</text>
        <dbReference type="EC" id="2.7.13.3"/>
    </reaction>
</comment>
<dbReference type="Gene3D" id="6.10.340.10">
    <property type="match status" value="1"/>
</dbReference>
<evidence type="ECO:0000256" key="4">
    <source>
        <dbReference type="ARBA" id="ARBA00022679"/>
    </source>
</evidence>
<dbReference type="InterPro" id="IPR005467">
    <property type="entry name" value="His_kinase_dom"/>
</dbReference>
<dbReference type="InterPro" id="IPR003661">
    <property type="entry name" value="HisK_dim/P_dom"/>
</dbReference>
<evidence type="ECO:0000313" key="11">
    <source>
        <dbReference type="Proteomes" id="UP000512167"/>
    </source>
</evidence>
<dbReference type="EMBL" id="CP051151">
    <property type="protein sequence ID" value="QLY39743.1"/>
    <property type="molecule type" value="Genomic_DNA"/>
</dbReference>
<dbReference type="Pfam" id="PF00512">
    <property type="entry name" value="HisKA"/>
    <property type="match status" value="1"/>
</dbReference>
<evidence type="ECO:0000256" key="8">
    <source>
        <dbReference type="SAM" id="Phobius"/>
    </source>
</evidence>
<keyword evidence="7 8" id="KW-0472">Membrane</keyword>
<dbReference type="RefSeq" id="WP_312032223.1">
    <property type="nucleotide sequence ID" value="NZ_CP051151.1"/>
</dbReference>
<accession>A0A7L6N0H6</accession>
<keyword evidence="5" id="KW-0418">Kinase</keyword>
<name>A0A7L6N0H6_9MOLU</name>
<feature type="transmembrane region" description="Helical" evidence="8">
    <location>
        <begin position="7"/>
        <end position="28"/>
    </location>
</feature>
<keyword evidence="8" id="KW-1133">Transmembrane helix</keyword>
<evidence type="ECO:0000256" key="5">
    <source>
        <dbReference type="ARBA" id="ARBA00022777"/>
    </source>
</evidence>
<evidence type="ECO:0000256" key="2">
    <source>
        <dbReference type="ARBA" id="ARBA00012438"/>
    </source>
</evidence>
<keyword evidence="6" id="KW-0902">Two-component regulatory system</keyword>
<evidence type="ECO:0000256" key="3">
    <source>
        <dbReference type="ARBA" id="ARBA00022553"/>
    </source>
</evidence>
<protein>
    <recommendedName>
        <fullName evidence="2">histidine kinase</fullName>
        <ecNumber evidence="2">2.7.13.3</ecNumber>
    </recommendedName>
</protein>
<feature type="transmembrane region" description="Helical" evidence="8">
    <location>
        <begin position="147"/>
        <end position="170"/>
    </location>
</feature>
<proteinExistence type="predicted"/>
<dbReference type="SUPFAM" id="SSF55874">
    <property type="entry name" value="ATPase domain of HSP90 chaperone/DNA topoisomerase II/histidine kinase"/>
    <property type="match status" value="1"/>
</dbReference>
<dbReference type="InterPro" id="IPR036890">
    <property type="entry name" value="HATPase_C_sf"/>
</dbReference>
<dbReference type="KEGG" id="tbk:HF295_02255"/>
<dbReference type="SUPFAM" id="SSF47384">
    <property type="entry name" value="Homodimeric domain of signal transducing histidine kinase"/>
    <property type="match status" value="1"/>
</dbReference>
<dbReference type="AlphaFoldDB" id="A0A7L6N0H6"/>
<dbReference type="GO" id="GO:0000155">
    <property type="term" value="F:phosphorelay sensor kinase activity"/>
    <property type="evidence" value="ECO:0007669"/>
    <property type="project" value="InterPro"/>
</dbReference>